<dbReference type="InterPro" id="IPR016177">
    <property type="entry name" value="DNA-bd_dom_sf"/>
</dbReference>
<dbReference type="OMA" id="EMQMEWD"/>
<protein>
    <recommendedName>
        <fullName evidence="6">AP2/ERF domain-containing protein</fullName>
    </recommendedName>
</protein>
<dbReference type="SUPFAM" id="SSF54171">
    <property type="entry name" value="DNA-binding domain"/>
    <property type="match status" value="1"/>
</dbReference>
<keyword evidence="8" id="KW-1185">Reference proteome</keyword>
<keyword evidence="3" id="KW-0238">DNA-binding</keyword>
<dbReference type="PANTHER" id="PTHR31677:SF77">
    <property type="entry name" value="OS05G0497200 PROTEIN"/>
    <property type="match status" value="1"/>
</dbReference>
<dbReference type="FunFam" id="3.30.730.10:FF:000001">
    <property type="entry name" value="Ethylene-responsive transcription factor 2"/>
    <property type="match status" value="1"/>
</dbReference>
<evidence type="ECO:0000259" key="6">
    <source>
        <dbReference type="PROSITE" id="PS51032"/>
    </source>
</evidence>
<organism evidence="7 8">
    <name type="scientific">Setaria italica</name>
    <name type="common">Foxtail millet</name>
    <name type="synonym">Panicum italicum</name>
    <dbReference type="NCBI Taxonomy" id="4555"/>
    <lineage>
        <taxon>Eukaryota</taxon>
        <taxon>Viridiplantae</taxon>
        <taxon>Streptophyta</taxon>
        <taxon>Embryophyta</taxon>
        <taxon>Tracheophyta</taxon>
        <taxon>Spermatophyta</taxon>
        <taxon>Magnoliopsida</taxon>
        <taxon>Liliopsida</taxon>
        <taxon>Poales</taxon>
        <taxon>Poaceae</taxon>
        <taxon>PACMAD clade</taxon>
        <taxon>Panicoideae</taxon>
        <taxon>Panicodae</taxon>
        <taxon>Paniceae</taxon>
        <taxon>Cenchrinae</taxon>
        <taxon>Setaria</taxon>
    </lineage>
</organism>
<evidence type="ECO:0000256" key="2">
    <source>
        <dbReference type="ARBA" id="ARBA00023015"/>
    </source>
</evidence>
<keyword evidence="5" id="KW-0539">Nucleus</keyword>
<dbReference type="GO" id="GO:0005634">
    <property type="term" value="C:nucleus"/>
    <property type="evidence" value="ECO:0007669"/>
    <property type="project" value="UniProtKB-SubCell"/>
</dbReference>
<dbReference type="eggNOG" id="ENOG502S0N7">
    <property type="taxonomic scope" value="Eukaryota"/>
</dbReference>
<dbReference type="SMART" id="SM00380">
    <property type="entry name" value="AP2"/>
    <property type="match status" value="1"/>
</dbReference>
<dbReference type="InterPro" id="IPR001471">
    <property type="entry name" value="AP2/ERF_dom"/>
</dbReference>
<evidence type="ECO:0000313" key="7">
    <source>
        <dbReference type="EnsemblPlants" id="KQL14881"/>
    </source>
</evidence>
<dbReference type="EMBL" id="AGNK02001617">
    <property type="status" value="NOT_ANNOTATED_CDS"/>
    <property type="molecule type" value="Genomic_DNA"/>
</dbReference>
<reference evidence="8" key="1">
    <citation type="journal article" date="2012" name="Nat. Biotechnol.">
        <title>Reference genome sequence of the model plant Setaria.</title>
        <authorList>
            <person name="Bennetzen J.L."/>
            <person name="Schmutz J."/>
            <person name="Wang H."/>
            <person name="Percifield R."/>
            <person name="Hawkins J."/>
            <person name="Pontaroli A.C."/>
            <person name="Estep M."/>
            <person name="Feng L."/>
            <person name="Vaughn J.N."/>
            <person name="Grimwood J."/>
            <person name="Jenkins J."/>
            <person name="Barry K."/>
            <person name="Lindquist E."/>
            <person name="Hellsten U."/>
            <person name="Deshpande S."/>
            <person name="Wang X."/>
            <person name="Wu X."/>
            <person name="Mitros T."/>
            <person name="Triplett J."/>
            <person name="Yang X."/>
            <person name="Ye C.Y."/>
            <person name="Mauro-Herrera M."/>
            <person name="Wang L."/>
            <person name="Li P."/>
            <person name="Sharma M."/>
            <person name="Sharma R."/>
            <person name="Ronald P.C."/>
            <person name="Panaud O."/>
            <person name="Kellogg E.A."/>
            <person name="Brutnell T.P."/>
            <person name="Doust A.N."/>
            <person name="Tuskan G.A."/>
            <person name="Rokhsar D."/>
            <person name="Devos K.M."/>
        </authorList>
    </citation>
    <scope>NUCLEOTIDE SEQUENCE [LARGE SCALE GENOMIC DNA]</scope>
    <source>
        <strain evidence="8">cv. Yugu1</strain>
    </source>
</reference>
<dbReference type="AlphaFoldDB" id="K3ZD46"/>
<sequence>ARYGRRGAVAGVTGRQDEASVRALGLWLAAAAATRLLGATTEQSNQAAARPTSDGRRVVRVCVREMQMEWDMGGGGGGHGGGAVGDGGARAGGLVVGGVVVGGGDQHHHHHLQHHQQQQRVEAHYRGVRKRPWGRYAAEIRDPWRKTRVWLGTYDSPVEAAMAYDRAAVALRGSKARLNFGGDGGAGGRGRDPPVQLLRMLQPPGCHQLGGLGMGRQHPGHVIYSLPSWLHHEAAVASPVGSLLGAADVAASQPSTALELRTGPKALPFDLNEPPPSLLFGS</sequence>
<dbReference type="InterPro" id="IPR036955">
    <property type="entry name" value="AP2/ERF_dom_sf"/>
</dbReference>
<evidence type="ECO:0000313" key="8">
    <source>
        <dbReference type="Proteomes" id="UP000004995"/>
    </source>
</evidence>
<dbReference type="STRING" id="4555.K3ZD46"/>
<dbReference type="PROSITE" id="PS51032">
    <property type="entry name" value="AP2_ERF"/>
    <property type="match status" value="1"/>
</dbReference>
<dbReference type="GO" id="GO:0003677">
    <property type="term" value="F:DNA binding"/>
    <property type="evidence" value="ECO:0007669"/>
    <property type="project" value="UniProtKB-KW"/>
</dbReference>
<evidence type="ECO:0000256" key="1">
    <source>
        <dbReference type="ARBA" id="ARBA00004123"/>
    </source>
</evidence>
<feature type="domain" description="AP2/ERF" evidence="6">
    <location>
        <begin position="124"/>
        <end position="181"/>
    </location>
</feature>
<dbReference type="InParanoid" id="K3ZD46"/>
<dbReference type="FunCoup" id="K3ZD46">
    <property type="interactions" value="11"/>
</dbReference>
<dbReference type="PRINTS" id="PR00367">
    <property type="entry name" value="ETHRSPELEMNT"/>
</dbReference>
<dbReference type="Proteomes" id="UP000004995">
    <property type="component" value="Unassembled WGS sequence"/>
</dbReference>
<dbReference type="Gene3D" id="3.30.730.10">
    <property type="entry name" value="AP2/ERF domain"/>
    <property type="match status" value="1"/>
</dbReference>
<proteinExistence type="predicted"/>
<dbReference type="HOGENOM" id="CLU_042594_5_2_1"/>
<evidence type="ECO:0000256" key="5">
    <source>
        <dbReference type="ARBA" id="ARBA00023242"/>
    </source>
</evidence>
<evidence type="ECO:0000256" key="3">
    <source>
        <dbReference type="ARBA" id="ARBA00023125"/>
    </source>
</evidence>
<evidence type="ECO:0000256" key="4">
    <source>
        <dbReference type="ARBA" id="ARBA00023163"/>
    </source>
</evidence>
<dbReference type="PANTHER" id="PTHR31677">
    <property type="entry name" value="AP2 DOMAIN CLASS TRANSCRIPTION FACTOR"/>
    <property type="match status" value="1"/>
</dbReference>
<name>K3ZD46_SETIT</name>
<accession>K3ZD46</accession>
<dbReference type="CDD" id="cd00018">
    <property type="entry name" value="AP2"/>
    <property type="match status" value="1"/>
</dbReference>
<dbReference type="Gramene" id="KQL14881">
    <property type="protein sequence ID" value="KQL14881"/>
    <property type="gene ID" value="SETIT_024479mg"/>
</dbReference>
<dbReference type="EnsemblPlants" id="KQL14881">
    <property type="protein sequence ID" value="KQL14881"/>
    <property type="gene ID" value="SETIT_024479mg"/>
</dbReference>
<keyword evidence="2" id="KW-0805">Transcription regulation</keyword>
<keyword evidence="4" id="KW-0804">Transcription</keyword>
<reference evidence="7" key="2">
    <citation type="submission" date="2018-08" db="UniProtKB">
        <authorList>
            <consortium name="EnsemblPlants"/>
        </authorList>
    </citation>
    <scope>IDENTIFICATION</scope>
    <source>
        <strain evidence="7">Yugu1</strain>
    </source>
</reference>
<dbReference type="GO" id="GO:0003700">
    <property type="term" value="F:DNA-binding transcription factor activity"/>
    <property type="evidence" value="ECO:0007669"/>
    <property type="project" value="InterPro"/>
</dbReference>
<comment type="subcellular location">
    <subcellularLocation>
        <location evidence="1">Nucleus</location>
    </subcellularLocation>
</comment>
<dbReference type="Pfam" id="PF00847">
    <property type="entry name" value="AP2"/>
    <property type="match status" value="1"/>
</dbReference>